<name>A0A443I4U3_BYSSP</name>
<protein>
    <submittedName>
        <fullName evidence="2">Uncharacterized protein</fullName>
    </submittedName>
</protein>
<comment type="caution">
    <text evidence="2">The sequence shown here is derived from an EMBL/GenBank/DDBJ whole genome shotgun (WGS) entry which is preliminary data.</text>
</comment>
<evidence type="ECO:0000256" key="1">
    <source>
        <dbReference type="SAM" id="MobiDB-lite"/>
    </source>
</evidence>
<evidence type="ECO:0000313" key="2">
    <source>
        <dbReference type="EMBL" id="RWQ99035.1"/>
    </source>
</evidence>
<evidence type="ECO:0000313" key="3">
    <source>
        <dbReference type="Proteomes" id="UP000283841"/>
    </source>
</evidence>
<reference evidence="2 3" key="1">
    <citation type="journal article" date="2018" name="Front. Microbiol.">
        <title>Genomic and genetic insights into a cosmopolitan fungus, Paecilomyces variotii (Eurotiales).</title>
        <authorList>
            <person name="Urquhart A.S."/>
            <person name="Mondo S.J."/>
            <person name="Makela M.R."/>
            <person name="Hane J.K."/>
            <person name="Wiebenga A."/>
            <person name="He G."/>
            <person name="Mihaltcheva S."/>
            <person name="Pangilinan J."/>
            <person name="Lipzen A."/>
            <person name="Barry K."/>
            <person name="de Vries R.P."/>
            <person name="Grigoriev I.V."/>
            <person name="Idnurm A."/>
        </authorList>
    </citation>
    <scope>NUCLEOTIDE SEQUENCE [LARGE SCALE GENOMIC DNA]</scope>
    <source>
        <strain evidence="2 3">CBS 101075</strain>
    </source>
</reference>
<dbReference type="EMBL" id="RCNU01000001">
    <property type="protein sequence ID" value="RWQ99035.1"/>
    <property type="molecule type" value="Genomic_DNA"/>
</dbReference>
<dbReference type="Proteomes" id="UP000283841">
    <property type="component" value="Unassembled WGS sequence"/>
</dbReference>
<proteinExistence type="predicted"/>
<dbReference type="VEuPathDB" id="FungiDB:C8Q69DRAFT_502579"/>
<dbReference type="RefSeq" id="XP_028488680.1">
    <property type="nucleotide sequence ID" value="XM_028632406.1"/>
</dbReference>
<dbReference type="AlphaFoldDB" id="A0A443I4U3"/>
<keyword evidence="3" id="KW-1185">Reference proteome</keyword>
<organism evidence="2 3">
    <name type="scientific">Byssochlamys spectabilis</name>
    <name type="common">Paecilomyces variotii</name>
    <dbReference type="NCBI Taxonomy" id="264951"/>
    <lineage>
        <taxon>Eukaryota</taxon>
        <taxon>Fungi</taxon>
        <taxon>Dikarya</taxon>
        <taxon>Ascomycota</taxon>
        <taxon>Pezizomycotina</taxon>
        <taxon>Eurotiomycetes</taxon>
        <taxon>Eurotiomycetidae</taxon>
        <taxon>Eurotiales</taxon>
        <taxon>Thermoascaceae</taxon>
        <taxon>Paecilomyces</taxon>
    </lineage>
</organism>
<dbReference type="GeneID" id="39601683"/>
<accession>A0A443I4U3</accession>
<gene>
    <name evidence="2" type="ORF">C8Q69DRAFT_502579</name>
</gene>
<feature type="region of interest" description="Disordered" evidence="1">
    <location>
        <begin position="255"/>
        <end position="276"/>
    </location>
</feature>
<sequence>MSDNIQDRLCDVLGGSLSLLDSLKGILPSMEWKRNVRVGDDDSAIIISAGIANKLTLCTLGDDYSNSDIARHLSEIYDFRFDEKVIDDYRNLKAEGTDEQSDISGIHYDSGEVPVGLLKKALALGNEGFSIEFCIEYFRAKYGVTISPNSLEQAVYDLRTIIAEEANRFDNETRAGLDSLIIHKQELNEDGAGVSEESQRYLTRLFVGGIANCEASTLRLSGGQFAEQGYATNANDIVLKKRQDLEETIRAIKSGPKPSMVTSNNNNASTSSSEFSDRLDSLRMKIARLMKSKQER</sequence>
<feature type="compositionally biased region" description="Low complexity" evidence="1">
    <location>
        <begin position="262"/>
        <end position="273"/>
    </location>
</feature>